<evidence type="ECO:0000256" key="1">
    <source>
        <dbReference type="SAM" id="MobiDB-lite"/>
    </source>
</evidence>
<organism evidence="2">
    <name type="scientific">Oryza meridionalis</name>
    <dbReference type="NCBI Taxonomy" id="40149"/>
    <lineage>
        <taxon>Eukaryota</taxon>
        <taxon>Viridiplantae</taxon>
        <taxon>Streptophyta</taxon>
        <taxon>Embryophyta</taxon>
        <taxon>Tracheophyta</taxon>
        <taxon>Spermatophyta</taxon>
        <taxon>Magnoliopsida</taxon>
        <taxon>Liliopsida</taxon>
        <taxon>Poales</taxon>
        <taxon>Poaceae</taxon>
        <taxon>BOP clade</taxon>
        <taxon>Oryzoideae</taxon>
        <taxon>Oryzeae</taxon>
        <taxon>Oryzinae</taxon>
        <taxon>Oryza</taxon>
    </lineage>
</organism>
<protein>
    <submittedName>
        <fullName evidence="2">Uncharacterized protein</fullName>
    </submittedName>
</protein>
<name>A0A0E0EDS8_9ORYZ</name>
<dbReference type="PANTHER" id="PTHR38370">
    <property type="entry name" value="BETA-1,4-XYLOSIDASE"/>
    <property type="match status" value="1"/>
</dbReference>
<reference evidence="2" key="2">
    <citation type="submission" date="2018-05" db="EMBL/GenBank/DDBJ databases">
        <title>OmerRS3 (Oryza meridionalis Reference Sequence Version 3).</title>
        <authorList>
            <person name="Zhang J."/>
            <person name="Kudrna D."/>
            <person name="Lee S."/>
            <person name="Talag J."/>
            <person name="Welchert J."/>
            <person name="Wing R.A."/>
        </authorList>
    </citation>
    <scope>NUCLEOTIDE SEQUENCE [LARGE SCALE GENOMIC DNA]</scope>
    <source>
        <strain evidence="2">cv. OR44</strain>
    </source>
</reference>
<dbReference type="Proteomes" id="UP000008021">
    <property type="component" value="Chromosome 7"/>
</dbReference>
<evidence type="ECO:0000313" key="2">
    <source>
        <dbReference type="EnsemblPlants" id="OMERI07G17150.1"/>
    </source>
</evidence>
<dbReference type="HOGENOM" id="CLU_165859_0_0_1"/>
<dbReference type="EnsemblPlants" id="OMERI07G17150.1">
    <property type="protein sequence ID" value="OMERI07G17150.1"/>
    <property type="gene ID" value="OMERI07G17150"/>
</dbReference>
<feature type="compositionally biased region" description="Basic and acidic residues" evidence="1">
    <location>
        <begin position="16"/>
        <end position="27"/>
    </location>
</feature>
<feature type="region of interest" description="Disordered" evidence="1">
    <location>
        <begin position="1"/>
        <end position="27"/>
    </location>
</feature>
<evidence type="ECO:0000313" key="3">
    <source>
        <dbReference type="Proteomes" id="UP000008021"/>
    </source>
</evidence>
<accession>A0A0E0EDS8</accession>
<feature type="compositionally biased region" description="Polar residues" evidence="1">
    <location>
        <begin position="1"/>
        <end position="14"/>
    </location>
</feature>
<dbReference type="PANTHER" id="PTHR38370:SF1">
    <property type="entry name" value="BETA-1,4-XYLOSIDASE"/>
    <property type="match status" value="1"/>
</dbReference>
<feature type="region of interest" description="Disordered" evidence="1">
    <location>
        <begin position="54"/>
        <end position="78"/>
    </location>
</feature>
<feature type="region of interest" description="Disordered" evidence="1">
    <location>
        <begin position="91"/>
        <end position="126"/>
    </location>
</feature>
<sequence>MNVTPSTNQSNHRNTSSRDRETKGERRLLEERVFVAKMEGLIPFVIDAIRRSNDQRGGYRGVSSQDGSSHSGGGGSRRHLIDYWELAGSAAEDARPGSVQATGAAEDERSRPPAAVVAAGSAYRRK</sequence>
<dbReference type="eggNOG" id="ENOG502R563">
    <property type="taxonomic scope" value="Eukaryota"/>
</dbReference>
<keyword evidence="3" id="KW-1185">Reference proteome</keyword>
<dbReference type="AlphaFoldDB" id="A0A0E0EDS8"/>
<proteinExistence type="predicted"/>
<reference evidence="2" key="1">
    <citation type="submission" date="2015-04" db="UniProtKB">
        <authorList>
            <consortium name="EnsemblPlants"/>
        </authorList>
    </citation>
    <scope>IDENTIFICATION</scope>
</reference>
<dbReference type="Gramene" id="OMERI07G17150.1">
    <property type="protein sequence ID" value="OMERI07G17150.1"/>
    <property type="gene ID" value="OMERI07G17150"/>
</dbReference>